<organism evidence="3 4">
    <name type="scientific">Piloderma croceum (strain F 1598)</name>
    <dbReference type="NCBI Taxonomy" id="765440"/>
    <lineage>
        <taxon>Eukaryota</taxon>
        <taxon>Fungi</taxon>
        <taxon>Dikarya</taxon>
        <taxon>Basidiomycota</taxon>
        <taxon>Agaricomycotina</taxon>
        <taxon>Agaricomycetes</taxon>
        <taxon>Agaricomycetidae</taxon>
        <taxon>Atheliales</taxon>
        <taxon>Atheliaceae</taxon>
        <taxon>Piloderma</taxon>
    </lineage>
</organism>
<dbReference type="EMBL" id="KN833353">
    <property type="protein sequence ID" value="KIM71337.1"/>
    <property type="molecule type" value="Genomic_DNA"/>
</dbReference>
<dbReference type="HOGENOM" id="CLU_1759522_0_0_1"/>
<reference evidence="4" key="2">
    <citation type="submission" date="2015-01" db="EMBL/GenBank/DDBJ databases">
        <title>Evolutionary Origins and Diversification of the Mycorrhizal Mutualists.</title>
        <authorList>
            <consortium name="DOE Joint Genome Institute"/>
            <consortium name="Mycorrhizal Genomics Consortium"/>
            <person name="Kohler A."/>
            <person name="Kuo A."/>
            <person name="Nagy L.G."/>
            <person name="Floudas D."/>
            <person name="Copeland A."/>
            <person name="Barry K.W."/>
            <person name="Cichocki N."/>
            <person name="Veneault-Fourrey C."/>
            <person name="LaButti K."/>
            <person name="Lindquist E.A."/>
            <person name="Lipzen A."/>
            <person name="Lundell T."/>
            <person name="Morin E."/>
            <person name="Murat C."/>
            <person name="Riley R."/>
            <person name="Ohm R."/>
            <person name="Sun H."/>
            <person name="Tunlid A."/>
            <person name="Henrissat B."/>
            <person name="Grigoriev I.V."/>
            <person name="Hibbett D.S."/>
            <person name="Martin F."/>
        </authorList>
    </citation>
    <scope>NUCLEOTIDE SEQUENCE [LARGE SCALE GENOMIC DNA]</scope>
    <source>
        <strain evidence="4">F 1598</strain>
    </source>
</reference>
<keyword evidence="2" id="KW-1133">Transmembrane helix</keyword>
<reference evidence="3 4" key="1">
    <citation type="submission" date="2014-04" db="EMBL/GenBank/DDBJ databases">
        <authorList>
            <consortium name="DOE Joint Genome Institute"/>
            <person name="Kuo A."/>
            <person name="Tarkka M."/>
            <person name="Buscot F."/>
            <person name="Kohler A."/>
            <person name="Nagy L.G."/>
            <person name="Floudas D."/>
            <person name="Copeland A."/>
            <person name="Barry K.W."/>
            <person name="Cichocki N."/>
            <person name="Veneault-Fourrey C."/>
            <person name="LaButti K."/>
            <person name="Lindquist E.A."/>
            <person name="Lipzen A."/>
            <person name="Lundell T."/>
            <person name="Morin E."/>
            <person name="Murat C."/>
            <person name="Sun H."/>
            <person name="Tunlid A."/>
            <person name="Henrissat B."/>
            <person name="Grigoriev I.V."/>
            <person name="Hibbett D.S."/>
            <person name="Martin F."/>
            <person name="Nordberg H.P."/>
            <person name="Cantor M.N."/>
            <person name="Hua S.X."/>
        </authorList>
    </citation>
    <scope>NUCLEOTIDE SEQUENCE [LARGE SCALE GENOMIC DNA]</scope>
    <source>
        <strain evidence="3 4">F 1598</strain>
    </source>
</reference>
<evidence type="ECO:0000256" key="2">
    <source>
        <dbReference type="SAM" id="Phobius"/>
    </source>
</evidence>
<proteinExistence type="predicted"/>
<evidence type="ECO:0000313" key="4">
    <source>
        <dbReference type="Proteomes" id="UP000054166"/>
    </source>
</evidence>
<name>A0A0C3B264_PILCF</name>
<keyword evidence="2" id="KW-0472">Membrane</keyword>
<evidence type="ECO:0000256" key="1">
    <source>
        <dbReference type="SAM" id="MobiDB-lite"/>
    </source>
</evidence>
<feature type="region of interest" description="Disordered" evidence="1">
    <location>
        <begin position="82"/>
        <end position="101"/>
    </location>
</feature>
<keyword evidence="4" id="KW-1185">Reference proteome</keyword>
<feature type="compositionally biased region" description="Low complexity" evidence="1">
    <location>
        <begin position="90"/>
        <end position="101"/>
    </location>
</feature>
<keyword evidence="2" id="KW-0812">Transmembrane</keyword>
<sequence length="148" mass="16712">MPTCRDFSCICADHSTQSLVACFQCNLEATNTSLDPELRALMESMLTEYNYVCKDGDAPRDLDGSFNTDPNILRDSPHQLDGLLTKSQTPESPLLPLPDSSSSPQLRGMLPMLWWMMYMSLIYVVFVRHVGRNHSCRFCSRISGSREV</sequence>
<gene>
    <name evidence="3" type="ORF">PILCRDRAFT_756764</name>
</gene>
<evidence type="ECO:0000313" key="3">
    <source>
        <dbReference type="EMBL" id="KIM71337.1"/>
    </source>
</evidence>
<feature type="transmembrane region" description="Helical" evidence="2">
    <location>
        <begin position="112"/>
        <end position="131"/>
    </location>
</feature>
<accession>A0A0C3B264</accession>
<dbReference type="AlphaFoldDB" id="A0A0C3B264"/>
<protein>
    <submittedName>
        <fullName evidence="3">Uncharacterized protein</fullName>
    </submittedName>
</protein>
<dbReference type="InParanoid" id="A0A0C3B264"/>
<dbReference type="Proteomes" id="UP000054166">
    <property type="component" value="Unassembled WGS sequence"/>
</dbReference>